<feature type="region of interest" description="C-terminal hotdog fold" evidence="11">
    <location>
        <begin position="133"/>
        <end position="267"/>
    </location>
</feature>
<dbReference type="InterPro" id="IPR013968">
    <property type="entry name" value="PKS_KR"/>
</dbReference>
<sequence>MTNAASQSTAKDYPVGVFNSVFTGNEAFLADHIIQGKKILPGMAYLEISRAAVAASVSLSDKHMIVLSDSIFVNALVVTKKCSLEVKVYPGAAGEFGVEVSTELGVHFQSKAQIIERPEQPYLDLDTLNQDCAASGPTKQQFYTGFKNREVNLGPSHRGVELIKLGDGCALVKLSIPGSSSRGMAMDPGMLDSVIQGGVALSSNEEANVVPFAVMKTQVFAPLVDEMYVHVVKTEEGLDYTVSDESGEIKVIINGFLTREIDLNAQQDQLVFYKPEWNTSSDEKDKFASEEHSQNVTVISDSTDYDNLVKSVFDVSQKLINDKTEGHVIEVHIPADKPEWQGIIAQLKTVSLEYPKISYRMKVGDQLKTLTYSTQKLPGTTTYNWPDSKTVLITGGLGGLGLIFAQDIAKNSQGNHLILVGRSELDSSSRASIQQLEDLGAKVDYVRCDISKDKDVAAVISKYPDISGVIHGSGIIRDNFIHKKSKDEIAPVLAPKVKGLANLDEATASYKLDFFIALSSIAGTLGNAGQIDYAAANGFMDAYIQERARQVESGQRQGKSISINWPLWESGGMKIDEATTQNLLQVYKIKPLPTEEGVTALKQIIASEHQQLVVVYGQKKSIATLFESKPSESNKNEKTQLQKQQQKNGEEDESGIETSKLSKEILQEVRLQTAEHLKLRPNQLDDTADWAVFGFDSILLSSFVNRFNTHFDLNLMPTVMFEATNMELFSQYLANKHGDEMAKKLALNGNKKPADKRAKSSRKMPDPGKQKESSSQQPDPLKISAFAQGFKKSYKSSIRYSDKDIAIVGMSCRIAGATNPDEFWEMLDQGKDMISEIPSDRWDWRDYPGVSKWGSFIDDVDKFDSLFFGISPAEAMYMNPEQRLMMQYVWECVENAGCGGDDIKGNSTGLFIGCGPSGYSSLLHGLPIEAYSATGTVSSVGPNRISYLMDWHGPSNPIDTACSSALVALHRAVEVIRSGQCEQAIAGGVNLLLAPDGYISFAKSGMLCEDGRCKTFSDKANGYVRGEGIGMLMLKPLKAAIRDNNTIYALVKGSAENHGGRTNSLTAPNPKSQAAVIKQAVKDAGIDFSRVSYIECHGTGTELGDPVEINGLKSVAAELLDGEQNGEQTCKLGSIKSNIGHLEYGAGVVGLIKVILQMRHKKIAKSLHCENLNPYIDLSGTPFEIAQTESDWEVPEGLARTAGVSSFGFGGVNAHVILEEFEQPIVDVDGEESEGENQSQLLVISAKNEDSLIDYVAQFPSYIENLRDEHATLKNVAYTLQTGRAEMQERLVFVADSFDEWTEQLNSFLQEKGKIYNRKIYRGSVKLSAADNLEIGDTQAGKDYIKQLIATNESEKLAELWVKGTQIDWQSLHG</sequence>
<feature type="region of interest" description="N-terminal hotdog fold" evidence="11">
    <location>
        <begin position="1"/>
        <end position="119"/>
    </location>
</feature>
<feature type="region of interest" description="Disordered" evidence="12">
    <location>
        <begin position="627"/>
        <end position="659"/>
    </location>
</feature>
<dbReference type="InterPro" id="IPR020806">
    <property type="entry name" value="PKS_PP-bd"/>
</dbReference>
<keyword evidence="6" id="KW-0963">Cytoplasm</keyword>
<dbReference type="InterPro" id="IPR036291">
    <property type="entry name" value="NAD(P)-bd_dom_sf"/>
</dbReference>
<dbReference type="PANTHER" id="PTHR43775:SF37">
    <property type="entry name" value="SI:DKEY-61P9.11"/>
    <property type="match status" value="1"/>
</dbReference>
<dbReference type="Pfam" id="PF02801">
    <property type="entry name" value="Ketoacyl-synt_C"/>
    <property type="match status" value="1"/>
</dbReference>
<feature type="domain" description="PKS/mFAS DH" evidence="15">
    <location>
        <begin position="1"/>
        <end position="267"/>
    </location>
</feature>
<comment type="pathway">
    <text evidence="3">Lipid metabolism; fatty acid biosynthesis.</text>
</comment>
<evidence type="ECO:0000259" key="15">
    <source>
        <dbReference type="PROSITE" id="PS52019"/>
    </source>
</evidence>
<dbReference type="GO" id="GO:0031177">
    <property type="term" value="F:phosphopantetheine binding"/>
    <property type="evidence" value="ECO:0007669"/>
    <property type="project" value="InterPro"/>
</dbReference>
<dbReference type="InterPro" id="IPR057326">
    <property type="entry name" value="KR_dom"/>
</dbReference>
<dbReference type="InterPro" id="IPR050091">
    <property type="entry name" value="PKS_NRPS_Biosynth_Enz"/>
</dbReference>
<dbReference type="Pfam" id="PF00550">
    <property type="entry name" value="PP-binding"/>
    <property type="match status" value="1"/>
</dbReference>
<feature type="compositionally biased region" description="Basic and acidic residues" evidence="12">
    <location>
        <begin position="752"/>
        <end position="772"/>
    </location>
</feature>
<evidence type="ECO:0000313" key="16">
    <source>
        <dbReference type="EMBL" id="TQV86000.1"/>
    </source>
</evidence>
<dbReference type="Pfam" id="PF08659">
    <property type="entry name" value="KR"/>
    <property type="match status" value="1"/>
</dbReference>
<evidence type="ECO:0000256" key="8">
    <source>
        <dbReference type="ARBA" id="ARBA00022679"/>
    </source>
</evidence>
<dbReference type="SUPFAM" id="SSF51735">
    <property type="entry name" value="NAD(P)-binding Rossmann-fold domains"/>
    <property type="match status" value="1"/>
</dbReference>
<gene>
    <name evidence="16" type="ORF">FLL46_19000</name>
</gene>
<keyword evidence="7" id="KW-0597">Phosphoprotein</keyword>
<dbReference type="GO" id="GO:0005737">
    <property type="term" value="C:cytoplasm"/>
    <property type="evidence" value="ECO:0007669"/>
    <property type="project" value="UniProtKB-SubCell"/>
</dbReference>
<dbReference type="Gene3D" id="3.40.47.10">
    <property type="match status" value="1"/>
</dbReference>
<dbReference type="EMBL" id="VIKS01000011">
    <property type="protein sequence ID" value="TQV86000.1"/>
    <property type="molecule type" value="Genomic_DNA"/>
</dbReference>
<dbReference type="Gene3D" id="3.10.129.110">
    <property type="entry name" value="Polyketide synthase dehydratase"/>
    <property type="match status" value="1"/>
</dbReference>
<dbReference type="Pfam" id="PF00109">
    <property type="entry name" value="ketoacyl-synt"/>
    <property type="match status" value="1"/>
</dbReference>
<dbReference type="SMART" id="SM00823">
    <property type="entry name" value="PKS_PP"/>
    <property type="match status" value="1"/>
</dbReference>
<evidence type="ECO:0000256" key="12">
    <source>
        <dbReference type="SAM" id="MobiDB-lite"/>
    </source>
</evidence>
<dbReference type="GO" id="GO:0005886">
    <property type="term" value="C:plasma membrane"/>
    <property type="evidence" value="ECO:0007669"/>
    <property type="project" value="TreeGrafter"/>
</dbReference>
<dbReference type="InterPro" id="IPR018201">
    <property type="entry name" value="Ketoacyl_synth_AS"/>
</dbReference>
<name>A0A545U942_9GAMM</name>
<keyword evidence="9" id="KW-0677">Repeat</keyword>
<dbReference type="InterPro" id="IPR016039">
    <property type="entry name" value="Thiolase-like"/>
</dbReference>
<evidence type="ECO:0000259" key="13">
    <source>
        <dbReference type="PROSITE" id="PS50075"/>
    </source>
</evidence>
<feature type="compositionally biased region" description="Basic and acidic residues" evidence="12">
    <location>
        <begin position="629"/>
        <end position="640"/>
    </location>
</feature>
<evidence type="ECO:0000256" key="11">
    <source>
        <dbReference type="PROSITE-ProRule" id="PRU01363"/>
    </source>
</evidence>
<dbReference type="Pfam" id="PF21089">
    <property type="entry name" value="PKS_DH_N"/>
    <property type="match status" value="1"/>
</dbReference>
<evidence type="ECO:0000256" key="10">
    <source>
        <dbReference type="ARBA" id="ARBA00054155"/>
    </source>
</evidence>
<keyword evidence="8" id="KW-0808">Transferase</keyword>
<comment type="subcellular location">
    <subcellularLocation>
        <location evidence="1">Cytoplasm</location>
    </subcellularLocation>
</comment>
<evidence type="ECO:0000256" key="6">
    <source>
        <dbReference type="ARBA" id="ARBA00022490"/>
    </source>
</evidence>
<dbReference type="InterPro" id="IPR014030">
    <property type="entry name" value="Ketoacyl_synth_N"/>
</dbReference>
<dbReference type="PROSITE" id="PS00606">
    <property type="entry name" value="KS3_1"/>
    <property type="match status" value="1"/>
</dbReference>
<reference evidence="16 17" key="1">
    <citation type="submission" date="2019-07" db="EMBL/GenBank/DDBJ databases">
        <title>Draft genome for Aliikangiella sp. M105.</title>
        <authorList>
            <person name="Wang G."/>
        </authorList>
    </citation>
    <scope>NUCLEOTIDE SEQUENCE [LARGE SCALE GENOMIC DNA]</scope>
    <source>
        <strain evidence="16 17">M105</strain>
    </source>
</reference>
<dbReference type="InterPro" id="IPR009081">
    <property type="entry name" value="PP-bd_ACP"/>
</dbReference>
<dbReference type="GO" id="GO:0004315">
    <property type="term" value="F:3-oxoacyl-[acyl-carrier-protein] synthase activity"/>
    <property type="evidence" value="ECO:0007669"/>
    <property type="project" value="InterPro"/>
</dbReference>
<evidence type="ECO:0000256" key="9">
    <source>
        <dbReference type="ARBA" id="ARBA00022737"/>
    </source>
</evidence>
<dbReference type="InterPro" id="IPR020841">
    <property type="entry name" value="PKS_Beta-ketoAc_synthase_dom"/>
</dbReference>
<dbReference type="SMART" id="SM00825">
    <property type="entry name" value="PKS_KS"/>
    <property type="match status" value="1"/>
</dbReference>
<dbReference type="Gene3D" id="3.40.50.720">
    <property type="entry name" value="NAD(P)-binding Rossmann-like Domain"/>
    <property type="match status" value="1"/>
</dbReference>
<evidence type="ECO:0000256" key="1">
    <source>
        <dbReference type="ARBA" id="ARBA00004496"/>
    </source>
</evidence>
<dbReference type="FunFam" id="3.40.47.10:FF:000019">
    <property type="entry name" value="Polyketide synthase type I"/>
    <property type="match status" value="1"/>
</dbReference>
<evidence type="ECO:0000256" key="3">
    <source>
        <dbReference type="ARBA" id="ARBA00005194"/>
    </source>
</evidence>
<dbReference type="CDD" id="cd08953">
    <property type="entry name" value="KR_2_SDR_x"/>
    <property type="match status" value="1"/>
</dbReference>
<keyword evidence="5" id="KW-0596">Phosphopantetheine</keyword>
<keyword evidence="17" id="KW-1185">Reference proteome</keyword>
<dbReference type="Pfam" id="PF14765">
    <property type="entry name" value="PS-DH"/>
    <property type="match status" value="1"/>
</dbReference>
<feature type="domain" description="Ketosynthase family 3 (KS3)" evidence="14">
    <location>
        <begin position="802"/>
        <end position="1220"/>
    </location>
</feature>
<dbReference type="Pfam" id="PF22336">
    <property type="entry name" value="RhiE-like_linker"/>
    <property type="match status" value="1"/>
</dbReference>
<dbReference type="InterPro" id="IPR014031">
    <property type="entry name" value="Ketoacyl_synth_C"/>
</dbReference>
<dbReference type="InterPro" id="IPR049552">
    <property type="entry name" value="PKS_DH_N"/>
</dbReference>
<dbReference type="GO" id="GO:0006633">
    <property type="term" value="P:fatty acid biosynthetic process"/>
    <property type="evidence" value="ECO:0007669"/>
    <property type="project" value="UniProtKB-UniPathway"/>
</dbReference>
<dbReference type="PANTHER" id="PTHR43775">
    <property type="entry name" value="FATTY ACID SYNTHASE"/>
    <property type="match status" value="1"/>
</dbReference>
<dbReference type="InterPro" id="IPR042104">
    <property type="entry name" value="PKS_dehydratase_sf"/>
</dbReference>
<organism evidence="16 17">
    <name type="scientific">Aliikangiella coralliicola</name>
    <dbReference type="NCBI Taxonomy" id="2592383"/>
    <lineage>
        <taxon>Bacteria</taxon>
        <taxon>Pseudomonadati</taxon>
        <taxon>Pseudomonadota</taxon>
        <taxon>Gammaproteobacteria</taxon>
        <taxon>Oceanospirillales</taxon>
        <taxon>Pleioneaceae</taxon>
        <taxon>Aliikangiella</taxon>
    </lineage>
</organism>
<protein>
    <submittedName>
        <fullName evidence="16">SDR family NAD(P)-dependent oxidoreductase</fullName>
    </submittedName>
</protein>
<accession>A0A545U942</accession>
<dbReference type="InterPro" id="IPR054514">
    <property type="entry name" value="RhiE-like_linker"/>
</dbReference>
<feature type="active site" description="Proton donor; for dehydratase activity" evidence="11">
    <location>
        <position position="192"/>
    </location>
</feature>
<feature type="region of interest" description="Disordered" evidence="12">
    <location>
        <begin position="746"/>
        <end position="778"/>
    </location>
</feature>
<dbReference type="RefSeq" id="WP_142932919.1">
    <property type="nucleotide sequence ID" value="NZ_ML660167.1"/>
</dbReference>
<evidence type="ECO:0000256" key="7">
    <source>
        <dbReference type="ARBA" id="ARBA00022553"/>
    </source>
</evidence>
<dbReference type="PROSITE" id="PS52004">
    <property type="entry name" value="KS3_2"/>
    <property type="match status" value="1"/>
</dbReference>
<dbReference type="InterPro" id="IPR049900">
    <property type="entry name" value="PKS_mFAS_DH"/>
</dbReference>
<dbReference type="SUPFAM" id="SSF53901">
    <property type="entry name" value="Thiolase-like"/>
    <property type="match status" value="1"/>
</dbReference>
<dbReference type="InterPro" id="IPR036736">
    <property type="entry name" value="ACP-like_sf"/>
</dbReference>
<feature type="domain" description="Carrier" evidence="13">
    <location>
        <begin position="660"/>
        <end position="737"/>
    </location>
</feature>
<dbReference type="UniPathway" id="UPA00094"/>
<comment type="function">
    <text evidence="10">Involved in production of the polyketide antibiotic thailandamide.</text>
</comment>
<dbReference type="SMART" id="SM00822">
    <property type="entry name" value="PKS_KR"/>
    <property type="match status" value="1"/>
</dbReference>
<proteinExistence type="inferred from homology"/>
<evidence type="ECO:0000313" key="17">
    <source>
        <dbReference type="Proteomes" id="UP000315439"/>
    </source>
</evidence>
<feature type="active site" description="Proton acceptor; for dehydratase activity" evidence="11">
    <location>
        <position position="32"/>
    </location>
</feature>
<dbReference type="PROSITE" id="PS50075">
    <property type="entry name" value="CARRIER"/>
    <property type="match status" value="1"/>
</dbReference>
<evidence type="ECO:0000259" key="14">
    <source>
        <dbReference type="PROSITE" id="PS52004"/>
    </source>
</evidence>
<comment type="pathway">
    <text evidence="2">Antibiotic biosynthesis.</text>
</comment>
<dbReference type="Gene3D" id="1.10.1240.100">
    <property type="match status" value="1"/>
</dbReference>
<dbReference type="CDD" id="cd00833">
    <property type="entry name" value="PKS"/>
    <property type="match status" value="1"/>
</dbReference>
<evidence type="ECO:0000256" key="2">
    <source>
        <dbReference type="ARBA" id="ARBA00004792"/>
    </source>
</evidence>
<dbReference type="Gene3D" id="1.10.1200.10">
    <property type="entry name" value="ACP-like"/>
    <property type="match status" value="1"/>
</dbReference>
<dbReference type="GO" id="GO:0071770">
    <property type="term" value="P:DIM/DIP cell wall layer assembly"/>
    <property type="evidence" value="ECO:0007669"/>
    <property type="project" value="TreeGrafter"/>
</dbReference>
<evidence type="ECO:0000256" key="4">
    <source>
        <dbReference type="ARBA" id="ARBA00006484"/>
    </source>
</evidence>
<comment type="caution">
    <text evidence="16">The sequence shown here is derived from an EMBL/GenBank/DDBJ whole genome shotgun (WGS) entry which is preliminary data.</text>
</comment>
<dbReference type="InterPro" id="IPR049551">
    <property type="entry name" value="PKS_DH_C"/>
</dbReference>
<dbReference type="SUPFAM" id="SSF47336">
    <property type="entry name" value="ACP-like"/>
    <property type="match status" value="1"/>
</dbReference>
<dbReference type="OrthoDB" id="9778690at2"/>
<dbReference type="GO" id="GO:0004312">
    <property type="term" value="F:fatty acid synthase activity"/>
    <property type="evidence" value="ECO:0007669"/>
    <property type="project" value="TreeGrafter"/>
</dbReference>
<comment type="similarity">
    <text evidence="4">Belongs to the short-chain dehydrogenases/reductases (SDR) family.</text>
</comment>
<dbReference type="Proteomes" id="UP000315439">
    <property type="component" value="Unassembled WGS sequence"/>
</dbReference>
<dbReference type="PROSITE" id="PS52019">
    <property type="entry name" value="PKS_MFAS_DH"/>
    <property type="match status" value="1"/>
</dbReference>
<evidence type="ECO:0000256" key="5">
    <source>
        <dbReference type="ARBA" id="ARBA00022450"/>
    </source>
</evidence>